<evidence type="ECO:0000313" key="10">
    <source>
        <dbReference type="Proteomes" id="UP000324159"/>
    </source>
</evidence>
<comment type="subcellular location">
    <subcellularLocation>
        <location evidence="1">Cell membrane</location>
        <topology evidence="1">Single-pass membrane protein</topology>
    </subcellularLocation>
    <subcellularLocation>
        <location evidence="7">Cell membrane</location>
        <topology evidence="7">Single-pass type II membrane protein</topology>
    </subcellularLocation>
</comment>
<gene>
    <name evidence="9" type="ORF">EDC39_102223</name>
</gene>
<dbReference type="AlphaFoldDB" id="A0A5D3WKZ2"/>
<keyword evidence="3" id="KW-1003">Cell membrane</keyword>
<dbReference type="GO" id="GO:0022857">
    <property type="term" value="F:transmembrane transporter activity"/>
    <property type="evidence" value="ECO:0007669"/>
    <property type="project" value="InterPro"/>
</dbReference>
<comment type="caution">
    <text evidence="9">The sequence shown here is derived from an EMBL/GenBank/DDBJ whole genome shotgun (WGS) entry which is preliminary data.</text>
</comment>
<dbReference type="Gene3D" id="3.30.420.270">
    <property type="match status" value="1"/>
</dbReference>
<dbReference type="PANTHER" id="PTHR30558">
    <property type="entry name" value="EXBD MEMBRANE COMPONENT OF PMF-DRIVEN MACROMOLECULE IMPORT SYSTEM"/>
    <property type="match status" value="1"/>
</dbReference>
<evidence type="ECO:0000256" key="7">
    <source>
        <dbReference type="RuleBase" id="RU003879"/>
    </source>
</evidence>
<keyword evidence="6 8" id="KW-0472">Membrane</keyword>
<reference evidence="9 10" key="1">
    <citation type="submission" date="2019-07" db="EMBL/GenBank/DDBJ databases">
        <title>Genomic Encyclopedia of Type Strains, Phase IV (KMG-IV): sequencing the most valuable type-strain genomes for metagenomic binning, comparative biology and taxonomic classification.</title>
        <authorList>
            <person name="Goeker M."/>
        </authorList>
    </citation>
    <scope>NUCLEOTIDE SEQUENCE [LARGE SCALE GENOMIC DNA]</scope>
    <source>
        <strain evidence="9 10">SS015</strain>
    </source>
</reference>
<evidence type="ECO:0000256" key="1">
    <source>
        <dbReference type="ARBA" id="ARBA00004162"/>
    </source>
</evidence>
<keyword evidence="7" id="KW-0653">Protein transport</keyword>
<evidence type="ECO:0000256" key="6">
    <source>
        <dbReference type="ARBA" id="ARBA00023136"/>
    </source>
</evidence>
<feature type="transmembrane region" description="Helical" evidence="8">
    <location>
        <begin position="21"/>
        <end position="41"/>
    </location>
</feature>
<name>A0A5D3WKZ2_9BACT</name>
<comment type="similarity">
    <text evidence="2 7">Belongs to the ExbD/TolR family.</text>
</comment>
<protein>
    <submittedName>
        <fullName evidence="9">Outer membrane transport energization protein ExbD</fullName>
    </submittedName>
</protein>
<dbReference type="OrthoDB" id="8858387at2"/>
<keyword evidence="7" id="KW-0813">Transport</keyword>
<keyword evidence="5 8" id="KW-1133">Transmembrane helix</keyword>
<dbReference type="Proteomes" id="UP000324159">
    <property type="component" value="Unassembled WGS sequence"/>
</dbReference>
<accession>A0A5D3WKZ2</accession>
<dbReference type="RefSeq" id="WP_148895026.1">
    <property type="nucleotide sequence ID" value="NZ_VNIB01000002.1"/>
</dbReference>
<organism evidence="9 10">
    <name type="scientific">Geothermobacter ehrlichii</name>
    <dbReference type="NCBI Taxonomy" id="213224"/>
    <lineage>
        <taxon>Bacteria</taxon>
        <taxon>Pseudomonadati</taxon>
        <taxon>Thermodesulfobacteriota</taxon>
        <taxon>Desulfuromonadia</taxon>
        <taxon>Desulfuromonadales</taxon>
        <taxon>Geothermobacteraceae</taxon>
        <taxon>Geothermobacter</taxon>
    </lineage>
</organism>
<evidence type="ECO:0000256" key="4">
    <source>
        <dbReference type="ARBA" id="ARBA00022692"/>
    </source>
</evidence>
<evidence type="ECO:0000256" key="8">
    <source>
        <dbReference type="SAM" id="Phobius"/>
    </source>
</evidence>
<evidence type="ECO:0000256" key="2">
    <source>
        <dbReference type="ARBA" id="ARBA00005811"/>
    </source>
</evidence>
<dbReference type="Pfam" id="PF02472">
    <property type="entry name" value="ExbD"/>
    <property type="match status" value="1"/>
</dbReference>
<keyword evidence="10" id="KW-1185">Reference proteome</keyword>
<evidence type="ECO:0000256" key="3">
    <source>
        <dbReference type="ARBA" id="ARBA00022475"/>
    </source>
</evidence>
<proteinExistence type="inferred from homology"/>
<keyword evidence="4 7" id="KW-0812">Transmembrane</keyword>
<evidence type="ECO:0000256" key="5">
    <source>
        <dbReference type="ARBA" id="ARBA00022989"/>
    </source>
</evidence>
<dbReference type="InterPro" id="IPR003400">
    <property type="entry name" value="ExbD"/>
</dbReference>
<dbReference type="GO" id="GO:0015031">
    <property type="term" value="P:protein transport"/>
    <property type="evidence" value="ECO:0007669"/>
    <property type="project" value="UniProtKB-KW"/>
</dbReference>
<evidence type="ECO:0000313" key="9">
    <source>
        <dbReference type="EMBL" id="TYO99697.1"/>
    </source>
</evidence>
<dbReference type="EMBL" id="VNIB01000002">
    <property type="protein sequence ID" value="TYO99697.1"/>
    <property type="molecule type" value="Genomic_DNA"/>
</dbReference>
<dbReference type="PANTHER" id="PTHR30558:SF3">
    <property type="entry name" value="BIOPOLYMER TRANSPORT PROTEIN EXBD-RELATED"/>
    <property type="match status" value="1"/>
</dbReference>
<sequence>MLIRRRSEEEPRVDLTPMVDVVFLLLIFFMISTTFVETPGIDIKLPESSLTVSEKKPDEVQVYIDRDGNLFFQGKKTGIGQLRKKLARSMAGNRKATFVLMADKEVRHGLVVEVMDVARSAGFYNMAIATESRRGTDRQE</sequence>
<dbReference type="GO" id="GO:0005886">
    <property type="term" value="C:plasma membrane"/>
    <property type="evidence" value="ECO:0007669"/>
    <property type="project" value="UniProtKB-SubCell"/>
</dbReference>